<accession>A0A549THP6</accession>
<dbReference type="InterPro" id="IPR011051">
    <property type="entry name" value="RmlC_Cupin_sf"/>
</dbReference>
<keyword evidence="3" id="KW-0804">Transcription</keyword>
<keyword evidence="2" id="KW-0238">DNA-binding</keyword>
<keyword evidence="6" id="KW-1185">Reference proteome</keyword>
<reference evidence="5 6" key="1">
    <citation type="submission" date="2019-07" db="EMBL/GenBank/DDBJ databases">
        <title>Ln-dependent methylotrophs.</title>
        <authorList>
            <person name="Tani A."/>
        </authorList>
    </citation>
    <scope>NUCLEOTIDE SEQUENCE [LARGE SCALE GENOMIC DNA]</scope>
    <source>
        <strain evidence="5 6">SM12</strain>
    </source>
</reference>
<evidence type="ECO:0000256" key="3">
    <source>
        <dbReference type="ARBA" id="ARBA00023163"/>
    </source>
</evidence>
<dbReference type="RefSeq" id="WP_142880510.1">
    <property type="nucleotide sequence ID" value="NZ_VJMG01000004.1"/>
</dbReference>
<evidence type="ECO:0000256" key="1">
    <source>
        <dbReference type="ARBA" id="ARBA00023015"/>
    </source>
</evidence>
<dbReference type="Gene3D" id="1.10.10.60">
    <property type="entry name" value="Homeodomain-like"/>
    <property type="match status" value="2"/>
</dbReference>
<dbReference type="SUPFAM" id="SSF46689">
    <property type="entry name" value="Homeodomain-like"/>
    <property type="match status" value="1"/>
</dbReference>
<evidence type="ECO:0000259" key="4">
    <source>
        <dbReference type="PROSITE" id="PS01124"/>
    </source>
</evidence>
<dbReference type="Pfam" id="PF07883">
    <property type="entry name" value="Cupin_2"/>
    <property type="match status" value="1"/>
</dbReference>
<dbReference type="InterPro" id="IPR013096">
    <property type="entry name" value="Cupin_2"/>
</dbReference>
<dbReference type="PANTHER" id="PTHR46796">
    <property type="entry name" value="HTH-TYPE TRANSCRIPTIONAL ACTIVATOR RHAS-RELATED"/>
    <property type="match status" value="1"/>
</dbReference>
<dbReference type="SUPFAM" id="SSF51182">
    <property type="entry name" value="RmlC-like cupins"/>
    <property type="match status" value="1"/>
</dbReference>
<keyword evidence="1" id="KW-0805">Transcription regulation</keyword>
<sequence length="307" mass="35109">MNLQSLHIQDESVPVHPDHDPRHPLVIFGDHRFCAGAQLEVQKMAGPHMHSQIELNFVLSGRMTYWFDGRALTVDENRLCLFWGMIPHQVIDRAEGTRFVCLYVPMSVFLGFASLSRFRDAVFRGAVIEALDIRPWDREVFLRWRDELLSGDPEVMEIVRSELTARVMRIEREGWRDLREQGAAIPTSGQRDADWVLHVENMLRFIGEGALSDISAEDVGRAAGLHPNYAMTLFRKAVGMTINQAIIRHRLDTAQSLLIATDLPITEVAYESGFGSLSTFYEAFQRRFKEKPVQYRRRMRPALAATG</sequence>
<dbReference type="InterPro" id="IPR018062">
    <property type="entry name" value="HTH_AraC-typ_CS"/>
</dbReference>
<proteinExistence type="predicted"/>
<dbReference type="SMART" id="SM00342">
    <property type="entry name" value="HTH_ARAC"/>
    <property type="match status" value="1"/>
</dbReference>
<gene>
    <name evidence="5" type="ORF">FNA46_01180</name>
</gene>
<organism evidence="5 6">
    <name type="scientific">Rhizobium straminoryzae</name>
    <dbReference type="NCBI Taxonomy" id="1387186"/>
    <lineage>
        <taxon>Bacteria</taxon>
        <taxon>Pseudomonadati</taxon>
        <taxon>Pseudomonadota</taxon>
        <taxon>Alphaproteobacteria</taxon>
        <taxon>Hyphomicrobiales</taxon>
        <taxon>Rhizobiaceae</taxon>
        <taxon>Rhizobium/Agrobacterium group</taxon>
        <taxon>Rhizobium</taxon>
    </lineage>
</organism>
<feature type="domain" description="HTH araC/xylS-type" evidence="4">
    <location>
        <begin position="200"/>
        <end position="298"/>
    </location>
</feature>
<protein>
    <submittedName>
        <fullName evidence="5">Helix-turn-helix domain-containing protein</fullName>
    </submittedName>
</protein>
<dbReference type="Gene3D" id="2.60.120.10">
    <property type="entry name" value="Jelly Rolls"/>
    <property type="match status" value="1"/>
</dbReference>
<dbReference type="InterPro" id="IPR009057">
    <property type="entry name" value="Homeodomain-like_sf"/>
</dbReference>
<dbReference type="Pfam" id="PF12833">
    <property type="entry name" value="HTH_18"/>
    <property type="match status" value="1"/>
</dbReference>
<evidence type="ECO:0000256" key="2">
    <source>
        <dbReference type="ARBA" id="ARBA00023125"/>
    </source>
</evidence>
<dbReference type="EMBL" id="VJMG01000004">
    <property type="protein sequence ID" value="TRL42630.1"/>
    <property type="molecule type" value="Genomic_DNA"/>
</dbReference>
<dbReference type="InterPro" id="IPR018060">
    <property type="entry name" value="HTH_AraC"/>
</dbReference>
<dbReference type="PANTHER" id="PTHR46796:SF6">
    <property type="entry name" value="ARAC SUBFAMILY"/>
    <property type="match status" value="1"/>
</dbReference>
<name>A0A549THP6_9HYPH</name>
<dbReference type="InterPro" id="IPR014710">
    <property type="entry name" value="RmlC-like_jellyroll"/>
</dbReference>
<evidence type="ECO:0000313" key="5">
    <source>
        <dbReference type="EMBL" id="TRL42630.1"/>
    </source>
</evidence>
<dbReference type="GO" id="GO:0003700">
    <property type="term" value="F:DNA-binding transcription factor activity"/>
    <property type="evidence" value="ECO:0007669"/>
    <property type="project" value="InterPro"/>
</dbReference>
<evidence type="ECO:0000313" key="6">
    <source>
        <dbReference type="Proteomes" id="UP000316801"/>
    </source>
</evidence>
<dbReference type="GO" id="GO:0043565">
    <property type="term" value="F:sequence-specific DNA binding"/>
    <property type="evidence" value="ECO:0007669"/>
    <property type="project" value="InterPro"/>
</dbReference>
<dbReference type="Proteomes" id="UP000316801">
    <property type="component" value="Unassembled WGS sequence"/>
</dbReference>
<dbReference type="AlphaFoldDB" id="A0A549THP6"/>
<dbReference type="PROSITE" id="PS01124">
    <property type="entry name" value="HTH_ARAC_FAMILY_2"/>
    <property type="match status" value="1"/>
</dbReference>
<comment type="caution">
    <text evidence="5">The sequence shown here is derived from an EMBL/GenBank/DDBJ whole genome shotgun (WGS) entry which is preliminary data.</text>
</comment>
<dbReference type="PROSITE" id="PS00041">
    <property type="entry name" value="HTH_ARAC_FAMILY_1"/>
    <property type="match status" value="1"/>
</dbReference>
<dbReference type="InterPro" id="IPR050204">
    <property type="entry name" value="AraC_XylS_family_regulators"/>
</dbReference>